<evidence type="ECO:0000313" key="1">
    <source>
        <dbReference type="EMBL" id="TFF38044.1"/>
    </source>
</evidence>
<evidence type="ECO:0000313" key="2">
    <source>
        <dbReference type="Proteomes" id="UP000297540"/>
    </source>
</evidence>
<accession>A0A4Y8SHZ3</accession>
<organism evidence="1 2">
    <name type="scientific">Mucilaginibacter psychrotolerans</name>
    <dbReference type="NCBI Taxonomy" id="1524096"/>
    <lineage>
        <taxon>Bacteria</taxon>
        <taxon>Pseudomonadati</taxon>
        <taxon>Bacteroidota</taxon>
        <taxon>Sphingobacteriia</taxon>
        <taxon>Sphingobacteriales</taxon>
        <taxon>Sphingobacteriaceae</taxon>
        <taxon>Mucilaginibacter</taxon>
    </lineage>
</organism>
<protein>
    <submittedName>
        <fullName evidence="1">Uncharacterized protein</fullName>
    </submittedName>
</protein>
<dbReference type="AlphaFoldDB" id="A0A4Y8SHZ3"/>
<proteinExistence type="predicted"/>
<sequence>MNLETNGAWALLGASIENVKKVNVVNCAILMYTPATHVMGEKFPKPAWAIIIPSKNIEEGFVDHSAYVNYLRSIGFKVEPELYDMKDVVKAANDNEVIDWSRIISN</sequence>
<dbReference type="OrthoDB" id="797256at2"/>
<dbReference type="EMBL" id="SOZE01000008">
    <property type="protein sequence ID" value="TFF38044.1"/>
    <property type="molecule type" value="Genomic_DNA"/>
</dbReference>
<comment type="caution">
    <text evidence="1">The sequence shown here is derived from an EMBL/GenBank/DDBJ whole genome shotgun (WGS) entry which is preliminary data.</text>
</comment>
<reference evidence="1 2" key="1">
    <citation type="journal article" date="2017" name="Int. J. Syst. Evol. Microbiol.">
        <title>Mucilaginibacterpsychrotolerans sp. nov., isolated from peatlands.</title>
        <authorList>
            <person name="Deng Y."/>
            <person name="Shen L."/>
            <person name="Xu B."/>
            <person name="Liu Y."/>
            <person name="Gu Z."/>
            <person name="Liu H."/>
            <person name="Zhou Y."/>
        </authorList>
    </citation>
    <scope>NUCLEOTIDE SEQUENCE [LARGE SCALE GENOMIC DNA]</scope>
    <source>
        <strain evidence="1 2">NH7-4</strain>
    </source>
</reference>
<dbReference type="Proteomes" id="UP000297540">
    <property type="component" value="Unassembled WGS sequence"/>
</dbReference>
<dbReference type="RefSeq" id="WP_134737921.1">
    <property type="nucleotide sequence ID" value="NZ_SOZE01000008.1"/>
</dbReference>
<keyword evidence="2" id="KW-1185">Reference proteome</keyword>
<name>A0A4Y8SHZ3_9SPHI</name>
<gene>
    <name evidence="1" type="ORF">E2R66_10710</name>
</gene>